<accession>A0A1Y2AKN5</accession>
<name>A0A1Y2AKN5_9TREE</name>
<sequence length="176" mass="20475">MAYKLRCGVRAPIENGWTLGPDLARKQFEFVAYLRPDGDSTYFSARSNGTWHREGDLSLWVHTGMVSTLTLTVKLWVIPEAEANRLRDLELVWWRDYDQAVAEGKSEEEAAARAHWMVSRQKRMPRGLHFTLDDRYRCIYVTKSSREFPSIVSNADVEHDRIHFVINLEPMFLITS</sequence>
<evidence type="ECO:0000313" key="1">
    <source>
        <dbReference type="EMBL" id="ORY23113.1"/>
    </source>
</evidence>
<dbReference type="Proteomes" id="UP000193986">
    <property type="component" value="Unassembled WGS sequence"/>
</dbReference>
<dbReference type="EMBL" id="MCFC01000083">
    <property type="protein sequence ID" value="ORY23113.1"/>
    <property type="molecule type" value="Genomic_DNA"/>
</dbReference>
<evidence type="ECO:0000313" key="2">
    <source>
        <dbReference type="Proteomes" id="UP000193986"/>
    </source>
</evidence>
<organism evidence="1 2">
    <name type="scientific">Naematelia encephala</name>
    <dbReference type="NCBI Taxonomy" id="71784"/>
    <lineage>
        <taxon>Eukaryota</taxon>
        <taxon>Fungi</taxon>
        <taxon>Dikarya</taxon>
        <taxon>Basidiomycota</taxon>
        <taxon>Agaricomycotina</taxon>
        <taxon>Tremellomycetes</taxon>
        <taxon>Tremellales</taxon>
        <taxon>Naemateliaceae</taxon>
        <taxon>Naematelia</taxon>
    </lineage>
</organism>
<dbReference type="InParanoid" id="A0A1Y2AKN5"/>
<dbReference type="AlphaFoldDB" id="A0A1Y2AKN5"/>
<protein>
    <submittedName>
        <fullName evidence="1">Uncharacterized protein</fullName>
    </submittedName>
</protein>
<gene>
    <name evidence="1" type="ORF">BCR39DRAFT_600899</name>
</gene>
<reference evidence="1 2" key="1">
    <citation type="submission" date="2016-07" db="EMBL/GenBank/DDBJ databases">
        <title>Pervasive Adenine N6-methylation of Active Genes in Fungi.</title>
        <authorList>
            <consortium name="DOE Joint Genome Institute"/>
            <person name="Mondo S.J."/>
            <person name="Dannebaum R.O."/>
            <person name="Kuo R.C."/>
            <person name="Labutti K."/>
            <person name="Haridas S."/>
            <person name="Kuo A."/>
            <person name="Salamov A."/>
            <person name="Ahrendt S.R."/>
            <person name="Lipzen A."/>
            <person name="Sullivan W."/>
            <person name="Andreopoulos W.B."/>
            <person name="Clum A."/>
            <person name="Lindquist E."/>
            <person name="Daum C."/>
            <person name="Ramamoorthy G.K."/>
            <person name="Gryganskyi A."/>
            <person name="Culley D."/>
            <person name="Magnuson J.K."/>
            <person name="James T.Y."/>
            <person name="O'Malley M.A."/>
            <person name="Stajich J.E."/>
            <person name="Spatafora J.W."/>
            <person name="Visel A."/>
            <person name="Grigoriev I.V."/>
        </authorList>
    </citation>
    <scope>NUCLEOTIDE SEQUENCE [LARGE SCALE GENOMIC DNA]</scope>
    <source>
        <strain evidence="1 2">68-887.2</strain>
    </source>
</reference>
<comment type="caution">
    <text evidence="1">The sequence shown here is derived from an EMBL/GenBank/DDBJ whole genome shotgun (WGS) entry which is preliminary data.</text>
</comment>
<keyword evidence="2" id="KW-1185">Reference proteome</keyword>
<proteinExistence type="predicted"/>